<protein>
    <recommendedName>
        <fullName evidence="7">Chorein N-terminal domain-containing protein</fullName>
    </recommendedName>
</protein>
<accession>A0A1J1GLV3</accession>
<organism evidence="5 6">
    <name type="scientific">Plasmodium gallinaceum</name>
    <dbReference type="NCBI Taxonomy" id="5849"/>
    <lineage>
        <taxon>Eukaryota</taxon>
        <taxon>Sar</taxon>
        <taxon>Alveolata</taxon>
        <taxon>Apicomplexa</taxon>
        <taxon>Aconoidasida</taxon>
        <taxon>Haemosporida</taxon>
        <taxon>Plasmodiidae</taxon>
        <taxon>Plasmodium</taxon>
        <taxon>Plasmodium (Haemamoeba)</taxon>
    </lineage>
</organism>
<feature type="coiled-coil region" evidence="1">
    <location>
        <begin position="2653"/>
        <end position="2680"/>
    </location>
</feature>
<dbReference type="GeneID" id="39729433"/>
<dbReference type="RefSeq" id="XP_028526027.1">
    <property type="nucleotide sequence ID" value="XM_028671655.1"/>
</dbReference>
<evidence type="ECO:0008006" key="7">
    <source>
        <dbReference type="Google" id="ProtNLM"/>
    </source>
</evidence>
<feature type="coiled-coil region" evidence="1">
    <location>
        <begin position="1740"/>
        <end position="1781"/>
    </location>
</feature>
<dbReference type="Proteomes" id="UP000220797">
    <property type="component" value="Unassembled WGS sequence"/>
</dbReference>
<dbReference type="OMA" id="NYGHEHN"/>
<reference evidence="5" key="1">
    <citation type="submission" date="2015-04" db="EMBL/GenBank/DDBJ databases">
        <authorList>
            <consortium name="Pathogen Informatics"/>
        </authorList>
    </citation>
    <scope>NUCLEOTIDE SEQUENCE [LARGE SCALE GENOMIC DNA]</scope>
    <source>
        <strain evidence="5">8A</strain>
    </source>
</reference>
<evidence type="ECO:0000256" key="3">
    <source>
        <dbReference type="SAM" id="Phobius"/>
    </source>
</evidence>
<feature type="coiled-coil region" evidence="1">
    <location>
        <begin position="3546"/>
        <end position="3583"/>
    </location>
</feature>
<gene>
    <name evidence="5" type="ORF">PGAL8A_00090900</name>
</gene>
<name>A0A1J1GLV3_PLAGA</name>
<sequence>MILLLNILKFLIGKCTNKYIKVIKNICVNNIKNYIFEEIEFNQFSFNCYDHLNNSENNSKEDNHDNNGNFNNSKEKIKDYIVYLSSLKKKKNDLLLNICYIGKLEIDWNNHFDNGLNVNVENIYINIKLDEKKIYLNNYNYVMIKNNAKELNNEENNEIIKNNFFFTTFFFIILHMGIIKKKIYKTVDILFKYFLYILTKSNISHFFKKIFFKYFLKHIFCIDINNINIIFEDNILDNQKNIYFSFYIKNVHIDNHNYIKNIKKENSKFKFNNDNNKNIERNENIELFMVHINRFSVYLDMRKQQISKSNINLNKIKYKFFFYYNINFFHKRKCLIEDSNASCIISKDNNKNKKYIINFSLPYINFNLLNDNLYILYLFFYKYLYIFQLNKEYRRKNKYLNLKEKKINAINKNAYSKYSSYNNNFGFEKKKKFMYVNKKGYTNNNKKELLEKYKKINNNNINNKTNNEKDNEKDNKINNRNSRKKRKKSYDNYIRRYFEFNVNIKKLKLSYIYTYSDYFFCSYKNINTSFFIKEERLKNKKREGETCYTLNDFIFLVDKFFMMESYSQSCLCIDKRKYELLSFCKKGSILKKVEYNVDYEYSLLKHNNVLSKINKKNYINQEKNNNYCLFIRYNNKKNIKKNISINIQSVYFIIEKIQNFYSLIKKLFEQDFYIFKNLINNGRNNDKNNKKNMSPIINFNIYFNNIKVKLKRFDKSFFICLDDVIFFYTNENINIKKVGIARNLLSSNFSFLKQMKKKWISYKNNVNIYYKVTNIYSFIQYGKFSHILVFPFSLFFSLDKLKSYKIRIDILSLVVELNSFILKILRVILFNEEDFLLDNYNNYDKEAKTTFLSTKEDEAILNYPENEKYLKILYDYKKEEIIIQNELNLLFGALEIFFDHNEIINRNFEEELNNLSFCLTYILKIFNNAKIRFSCNSMNLYFFCYNNFLYEKKKKKKKKKKFLNILSFTNYKNDTIRKHNDYRIDVFYFKLKLENIYFNFFVNNSDLNDSNSFLIFKKLYIRNIFLFFDFHFKPISLYFVLFEGLKLYKLVDQEDEKKIIKLKYDSESIKDKKCINNITNKKKYALIIKQKCQLIYTKKTYKYEIKNNHMFIIYIDKLNIYIFDFFVNLLYYFYYNSKLTKEVRKSKKKITSNNVTVNINNLDTYSLSKKMIKLIKDIKTFYHIIIKNVYKYKFYFIMKMISFYFIFHDNIEECEDNYTSDLFNKHFKFKLEYIIMKGKNNLVKITKKRLHKLPDKKREERNTNINNLDMNEKNKEDSSNFKIESKEKTECYNLKNVNPNIKNYSYISKFYLNVFFNYLSISRYEIKNKINRKNTYSLNKFKYHKSLQSNNNSDSKKTIFKLNNKYTNKCDIDIKENNKKCNYIVYKKKNNYKKKEVILMKIEKTNIIICDIYNMLFHLDSRKIKIFSYINFIYSLNYYMKLLLKTFHCDFFKKKFIFSEVIKADYEIDKIINFIKDKKKYSYKICKKRNYESKLSYNRWSNIFSHVYNIKKIYINLNSIYWNLILSDTRKNKKKEMLFLNVKNLRFTLLRDITIVDKKMVQLIYSFYNQIFYINLYIKSKKDKNKFLIFHSNCINFYNQIKSNVHISMLKINLNNFVKKNKKKSNILRKNSLLNLKIYCLHKSYDYKKKINFFFKILNNLKKKVYYINHVLPVLKEKESCNKFNVKTVIKSYNNRNEKTSKNNSSFYIFINEKNIASLMDFYGNIMKLKNEIKIIWNNYNNNKNKKKNKRNVNKNLKNSIYRLNKNNIKIKSNLEKLKKKNRKKIIFKLNSYLQDKPFYKHIQLYNKTYDNKFNKILNMLVNSFNSIKFKIKNVFLFFYTKNMSVFIGAFIKNLNGTLIKNEFIKTYNMTSYNLKYIHELKEAIVFSSNSYFNYKKNLYIFEIYNSLTKKNSLIYLNPLFYFFKKQNINLHFSNLKKRIKNISTISFKINSNDKQTNYNQKKLLYKQDNIKKFKHIQKKSNRFLNRKKKDDKNRYNTSDINFIRLFNSKNTSSNIFKSLLKDNKQLCREYCKYIKYNEIGFVKMKNRIFLKKIYNFLEKNIIFRKLNYISKMKEAYKERNLNKGKLYINIKYVIKKEKDPFLSILLKHIYKNIFIYIPLNTMVDLNKILSSSKSWKFIYAPPCNIQNKKKHFLKKKKNKLFVFYHFKILFINTNFHILSPSTYLMNNINENGLNTNEMNIIENVKKYKKNYYNHDDMNKLKCNSINDNKQCANKISSNGINKKKYIYLNEVKKKYYGTYTADNEREIEKNNLYLLKKKKVQHKNEKERIFLFDFIISTNMKIDVEKKIKIKKLLKFHDGKEGKKKKMYIYMNKINFNTSLKQLKIKCGILYICLNLHYIINIIRLEKIVNISNIYKNSKFYLNLVNIHKFQLLRDNIQLKKFSEKRKNKINFIFLKEYCIYNISEIVNILFFFNIINYELNKDDYIYYRLSKRNDKYILQNNHNCFPFKEKYLSEDEKSLINKNSFFRNLYLNNVKTSNGSYSSICNYNSNYGNKNENNDNNNNRNFYNNNNRNNINFNNNNYNNIDNNSYYKRCDNRNYNNEIYKLEKEVSILKMRNQIKRREKEKNKHYNKILINKNYINIIISNLFVCINNNDLLILKFFINDLNYIKKKLKTNKICSCKYKYDNVIISSKFKKNVKELKNEKQKTLDKKIITKNKINITIDILKIFFITKVYLHEIFSINSFNNNFRIDNSIINNKIKKFIIFLIFKQINIQSIDILDISNFIYNKSKKTQFIESFDFSSYYSSSKKNKFFIYIKDDINVNLSKNIINFFFLFKYNFFHNYFIYNEYNVVNQLNNQKIHKLKDFRNIISYQQSFLREYIIIRNFTIYNIIYEYEDNIGYIKKNEENLIICKNLFLLNIYSVEDSNLRRKVFIKNKNNNKNYNKINEKNYFYVDINIHENKKCINIYPYFFISIIYSKYNKKILTNSNLESRKNAFNIKLKFIKNNTVNTLLIKDEKMLFSFPFHFIKNCKFFQIILKINNKVYTSNKIKYNNILKLNKYELKDIYDKKHILFCSFFYLIKKMKKLKINKNNESNSSFKLNYNITQNITKKDYEYNEYDNNNKTYEICMYDDNEEFNENIIDKHENNKKNTLEYIEKKKYSKVFSIFNITKKNVNILSIQSSIRIINLSPFDISVLLKKEKGKIKTYNIKNFDYVNIYDFCFLKNIILNFSLSPYRQWIKFIKVNNEEYFIEKNIKGNCSYNTENDDNNTKIIFYELIKFKNFYFIIYIYFFENSYNITFLSKYNVYNYTKNILHYYIINEEKNNINDLKFECEVKKHTLKEKYTNYKENLFILQPLLDNKITFVNDFVEINKKKNYKEEKENMKYIKNYCFNHRFSLNHIKSTNTDSILYDTNKSYAKVILLNDEYITINIKTFNFHTFTLSFIYFYPYIILVNLTKYDFDIKMKNYDVLEKIYQDNKKKKEKKNFECEGNHYYDTYETNESELLNFSECTQFSLSNEEEIFKNSEKNVTKVNKYKKNNKIINFYDEFKLNNNEDNLNILRSMHMQELKIKNKSTWDFLSLKIKKKEREKEKEKEKEKEQKEKTIINFESAMEILKKNPSYKTNRTIYKKKNIRCKYMKIHKNMRKYFYLHKCIEITTKNNKNLTIIKQRLFYISSLKKEKTHYIFIKEIPFLTDFIYSHQYEKNILSIENISKNNLNDVKEKISLNACIKQNVNIEKEKEGNIKKKKIIRNKKNNDTYCDMTSKNNIFKTKYKNKTSNKIKKKNKNKKNEQLCVEKYEHVLDTHNSLKKMSKGLHFFINNHIFYDILNKYKELINKETTKKGKVFIFNNLGIPLFVSSEKSNYLFFINTKYVYFKEKKHFYFYFPKFIFINRKLKLLFKVNDRIHKYYSIRNYIHLVKNKEILKNFHIMKICLIYNFVSSFYFYSFVLKKKKMINNTNLKKKVDLNLTEKNVSSHNTEETENNTFDKKYEIIYYELYLVKFHCDIILNKNNEINIIINGLKEFSFLKNILSFDYFFHFLRNENMVNGLKNSSENVLYSKKKIPNVIYTNNLYGLCKNDLMNIKIYIKSLNILFNFEGISSNSGVMESIQQKINLSNIYLNFYTFQYFNNKTLINKKRCIQFYEQSCVKKKSYIKHIVPSIKKNKKRKESFFMHNMKYLKKKRKHIIKDDTNNNQINLKNSELNFSPYSILNRSNNYLDNELLNKQNNNNLISECNKKFLSKNAIHNLYFFYKNNIYCHYYSYIFTGYIKNIKLYQHLFNLLRSKILSVCINYSDFYKKISILIDNMSITKINLYDKKEFEYKYTILTKHNNQNDFININIDLYKQRIMKYKHIYNTLNILHTCTHINKITKRKEKMINNHKNITNEKKSKKDTFFESNNIYVNSNNFSRNYENAILYNAYYFYKKKKSNLNNNYINDINDLKNYKINNLVNFIENIKIKKSQKQKKEIIKNLSIDIASLILTLDYNYFINVIPFFYDYFCKKLNYYNIMNNLKFQEKRNLNIYYDLLKIVEKNKYEEIKNLKILENYSLTKNLTVNTQIKEDKFLLYIYDIDIKKTKIYINVNYLLKLFLTKNFLMNISSIKINNKKKKNIEHILKKIKKIYFYNYIDIFFYLLKNLNISENTSYTMHNFLSLLEKFLKNNLQLSPLHNLYSFVVTLKYKCEHKLDNKNKAKINKDNYSINKNISNFFSTENNALLFSSEFYSDGKDKNKYLKNFFSLNYSNFFSKQLFINSDIKTNEEKEKYEYNVMKQIIDINKNSKLAKYMNNKLDNKSISDETIYSKNVLKKNQEKLENDKILNNQKNIKNDKKGVNLLKKYKKKKKSKKKKSQKSDISKITRISFTHNLNITK</sequence>
<feature type="region of interest" description="Disordered" evidence="2">
    <location>
        <begin position="457"/>
        <end position="487"/>
    </location>
</feature>
<feature type="chain" id="PRO_5009618917" description="Chorein N-terminal domain-containing protein" evidence="4">
    <location>
        <begin position="18"/>
        <end position="4834"/>
    </location>
</feature>
<feature type="signal peptide" evidence="4">
    <location>
        <begin position="1"/>
        <end position="17"/>
    </location>
</feature>
<feature type="compositionally biased region" description="Basic and acidic residues" evidence="2">
    <location>
        <begin position="1270"/>
        <end position="1279"/>
    </location>
</feature>
<feature type="compositionally biased region" description="Basic and acidic residues" evidence="2">
    <location>
        <begin position="1253"/>
        <end position="1262"/>
    </location>
</feature>
<dbReference type="PANTHER" id="PTHR21533">
    <property type="entry name" value="LEUCINE-RICH PROTEIN"/>
    <property type="match status" value="1"/>
</dbReference>
<keyword evidence="1" id="KW-0175">Coiled coil</keyword>
<evidence type="ECO:0000313" key="5">
    <source>
        <dbReference type="EMBL" id="CRG93205.1"/>
    </source>
</evidence>
<evidence type="ECO:0000256" key="1">
    <source>
        <dbReference type="SAM" id="Coils"/>
    </source>
</evidence>
<keyword evidence="6" id="KW-1185">Reference proteome</keyword>
<dbReference type="OrthoDB" id="392790at2759"/>
<comment type="caution">
    <text evidence="5">The sequence shown here is derived from an EMBL/GenBank/DDBJ whole genome shotgun (WGS) entry which is preliminary data.</text>
</comment>
<keyword evidence="3" id="KW-0472">Membrane</keyword>
<evidence type="ECO:0000256" key="2">
    <source>
        <dbReference type="SAM" id="MobiDB-lite"/>
    </source>
</evidence>
<proteinExistence type="predicted"/>
<dbReference type="VEuPathDB" id="PlasmoDB:PGAL8A_00090900"/>
<evidence type="ECO:0000313" key="6">
    <source>
        <dbReference type="Proteomes" id="UP000220797"/>
    </source>
</evidence>
<feature type="compositionally biased region" description="Basic and acidic residues" evidence="2">
    <location>
        <begin position="466"/>
        <end position="477"/>
    </location>
</feature>
<keyword evidence="3" id="KW-0812">Transmembrane</keyword>
<keyword evidence="4" id="KW-0732">Signal</keyword>
<dbReference type="EMBL" id="CVMV01000014">
    <property type="protein sequence ID" value="CRG93205.1"/>
    <property type="molecule type" value="Genomic_DNA"/>
</dbReference>
<feature type="transmembrane region" description="Helical" evidence="3">
    <location>
        <begin position="3401"/>
        <end position="3420"/>
    </location>
</feature>
<feature type="region of interest" description="Disordered" evidence="2">
    <location>
        <begin position="1253"/>
        <end position="1279"/>
    </location>
</feature>
<keyword evidence="3" id="KW-1133">Transmembrane helix</keyword>
<evidence type="ECO:0000256" key="4">
    <source>
        <dbReference type="SAM" id="SignalP"/>
    </source>
</evidence>
<dbReference type="PANTHER" id="PTHR21533:SF19">
    <property type="entry name" value="LEUCINE-RICH PROTEIN"/>
    <property type="match status" value="1"/>
</dbReference>